<evidence type="ECO:0000313" key="2">
    <source>
        <dbReference type="Proteomes" id="UP000004597"/>
    </source>
</evidence>
<name>G6AFI9_9BACT</name>
<dbReference type="EMBL" id="AFXP01000005">
    <property type="protein sequence ID" value="EHG16666.1"/>
    <property type="molecule type" value="Genomic_DNA"/>
</dbReference>
<evidence type="ECO:0000313" key="1">
    <source>
        <dbReference type="EMBL" id="EHG16666.1"/>
    </source>
</evidence>
<dbReference type="AlphaFoldDB" id="G6AFI9"/>
<sequence length="60" mass="6433">MKNVPSNVFTWHVNNVLTKSASYYLILSAALTKASSASIECLASHKRIKAISGKQAANPT</sequence>
<accession>G6AFI9</accession>
<gene>
    <name evidence="1" type="ORF">HMPREF9138_00793</name>
</gene>
<comment type="caution">
    <text evidence="1">The sequence shown here is derived from an EMBL/GenBank/DDBJ whole genome shotgun (WGS) entry which is preliminary data.</text>
</comment>
<protein>
    <submittedName>
        <fullName evidence="1">Uncharacterized protein</fullName>
    </submittedName>
</protein>
<proteinExistence type="predicted"/>
<reference evidence="1 2" key="1">
    <citation type="submission" date="2011-10" db="EMBL/GenBank/DDBJ databases">
        <title>The Genome Sequence of Prevotella histicola F0411.</title>
        <authorList>
            <consortium name="The Broad Institute Genome Sequencing Platform"/>
            <person name="Earl A."/>
            <person name="Ward D."/>
            <person name="Feldgarden M."/>
            <person name="Gevers D."/>
            <person name="Izard J."/>
            <person name="Ganesan A."/>
            <person name="Blanton J.M."/>
            <person name="Baranova O.V."/>
            <person name="Tanner A.C."/>
            <person name="Mathney J.M.J."/>
            <person name="Dewhirst F.E."/>
            <person name="Young S.K."/>
            <person name="Zeng Q."/>
            <person name="Gargeya S."/>
            <person name="Fitzgerald M."/>
            <person name="Haas B."/>
            <person name="Abouelleil A."/>
            <person name="Alvarado L."/>
            <person name="Arachchi H.M."/>
            <person name="Berlin A."/>
            <person name="Brown A."/>
            <person name="Chapman S.B."/>
            <person name="Chen Z."/>
            <person name="Dunbar C."/>
            <person name="Freedman E."/>
            <person name="Gearin G."/>
            <person name="Gellesch M."/>
            <person name="Goldberg J."/>
            <person name="Griggs A."/>
            <person name="Gujja S."/>
            <person name="Heiman D."/>
            <person name="Howarth C."/>
            <person name="Larson L."/>
            <person name="Lui A."/>
            <person name="MacDonald P.J.P."/>
            <person name="Montmayeur A."/>
            <person name="Murphy C."/>
            <person name="Neiman D."/>
            <person name="Pearson M."/>
            <person name="Priest M."/>
            <person name="Roberts A."/>
            <person name="Saif S."/>
            <person name="Shea T."/>
            <person name="Shenoy N."/>
            <person name="Sisk P."/>
            <person name="Stolte C."/>
            <person name="Sykes S."/>
            <person name="Wortman J."/>
            <person name="Nusbaum C."/>
            <person name="Birren B."/>
        </authorList>
    </citation>
    <scope>NUCLEOTIDE SEQUENCE [LARGE SCALE GENOMIC DNA]</scope>
    <source>
        <strain evidence="1 2">F0411</strain>
    </source>
</reference>
<dbReference type="Proteomes" id="UP000004597">
    <property type="component" value="Unassembled WGS sequence"/>
</dbReference>
<keyword evidence="2" id="KW-1185">Reference proteome</keyword>
<organism evidence="1 2">
    <name type="scientific">Prevotella histicola F0411</name>
    <dbReference type="NCBI Taxonomy" id="857291"/>
    <lineage>
        <taxon>Bacteria</taxon>
        <taxon>Pseudomonadati</taxon>
        <taxon>Bacteroidota</taxon>
        <taxon>Bacteroidia</taxon>
        <taxon>Bacteroidales</taxon>
        <taxon>Prevotellaceae</taxon>
        <taxon>Prevotella</taxon>
    </lineage>
</organism>
<dbReference type="HOGENOM" id="CLU_2937805_0_0_10"/>